<feature type="transmembrane region" description="Helical" evidence="7">
    <location>
        <begin position="29"/>
        <end position="48"/>
    </location>
</feature>
<dbReference type="InterPro" id="IPR017978">
    <property type="entry name" value="GPCR_3_C"/>
</dbReference>
<dbReference type="GO" id="GO:0004930">
    <property type="term" value="F:G protein-coupled receptor activity"/>
    <property type="evidence" value="ECO:0007669"/>
    <property type="project" value="InterPro"/>
</dbReference>
<evidence type="ECO:0000256" key="6">
    <source>
        <dbReference type="ARBA" id="ARBA00023136"/>
    </source>
</evidence>
<proteinExistence type="inferred from homology"/>
<keyword evidence="6 7" id="KW-0472">Membrane</keyword>
<reference evidence="9" key="3">
    <citation type="submission" date="2025-09" db="UniProtKB">
        <authorList>
            <consortium name="Ensembl"/>
        </authorList>
    </citation>
    <scope>IDENTIFICATION</scope>
</reference>
<evidence type="ECO:0000256" key="1">
    <source>
        <dbReference type="ARBA" id="ARBA00004651"/>
    </source>
</evidence>
<evidence type="ECO:0000256" key="2">
    <source>
        <dbReference type="ARBA" id="ARBA00007242"/>
    </source>
</evidence>
<gene>
    <name evidence="9" type="primary">GPRC5D</name>
</gene>
<dbReference type="AlphaFoldDB" id="A0A7N4V1S2"/>
<dbReference type="Ensembl" id="ENSSHAT00000024591.1">
    <property type="protein sequence ID" value="ENSSHAP00000032862.1"/>
    <property type="gene ID" value="ENSSHAG00000010250.2"/>
</dbReference>
<evidence type="ECO:0000259" key="8">
    <source>
        <dbReference type="Pfam" id="PF00003"/>
    </source>
</evidence>
<evidence type="ECO:0000256" key="7">
    <source>
        <dbReference type="SAM" id="Phobius"/>
    </source>
</evidence>
<feature type="transmembrane region" description="Helical" evidence="7">
    <location>
        <begin position="170"/>
        <end position="192"/>
    </location>
</feature>
<dbReference type="GO" id="GO:0070062">
    <property type="term" value="C:extracellular exosome"/>
    <property type="evidence" value="ECO:0007669"/>
    <property type="project" value="TreeGrafter"/>
</dbReference>
<keyword evidence="4 7" id="KW-0812">Transmembrane</keyword>
<evidence type="ECO:0000313" key="9">
    <source>
        <dbReference type="Ensembl" id="ENSSHAP00000032862.1"/>
    </source>
</evidence>
<keyword evidence="5 7" id="KW-1133">Transmembrane helix</keyword>
<accession>A0A7N4V1S2</accession>
<feature type="transmembrane region" description="Helical" evidence="7">
    <location>
        <begin position="237"/>
        <end position="259"/>
    </location>
</feature>
<dbReference type="GeneTree" id="ENSGT00950000182961"/>
<dbReference type="Pfam" id="PF00003">
    <property type="entry name" value="7tm_3"/>
    <property type="match status" value="1"/>
</dbReference>
<organism evidence="9 10">
    <name type="scientific">Sarcophilus harrisii</name>
    <name type="common">Tasmanian devil</name>
    <name type="synonym">Sarcophilus laniarius</name>
    <dbReference type="NCBI Taxonomy" id="9305"/>
    <lineage>
        <taxon>Eukaryota</taxon>
        <taxon>Metazoa</taxon>
        <taxon>Chordata</taxon>
        <taxon>Craniata</taxon>
        <taxon>Vertebrata</taxon>
        <taxon>Euteleostomi</taxon>
        <taxon>Mammalia</taxon>
        <taxon>Metatheria</taxon>
        <taxon>Dasyuromorphia</taxon>
        <taxon>Dasyuridae</taxon>
        <taxon>Sarcophilus</taxon>
    </lineage>
</organism>
<feature type="transmembrane region" description="Helical" evidence="7">
    <location>
        <begin position="204"/>
        <end position="225"/>
    </location>
</feature>
<comment type="similarity">
    <text evidence="2">Belongs to the G-protein coupled receptor 3 family.</text>
</comment>
<reference evidence="9 10" key="1">
    <citation type="journal article" date="2011" name="Proc. Natl. Acad. Sci. U.S.A.">
        <title>Genetic diversity and population structure of the endangered marsupial Sarcophilus harrisii (Tasmanian devil).</title>
        <authorList>
            <person name="Miller W."/>
            <person name="Hayes V.M."/>
            <person name="Ratan A."/>
            <person name="Petersen D.C."/>
            <person name="Wittekindt N.E."/>
            <person name="Miller J."/>
            <person name="Walenz B."/>
            <person name="Knight J."/>
            <person name="Qi J."/>
            <person name="Zhao F."/>
            <person name="Wang Q."/>
            <person name="Bedoya-Reina O.C."/>
            <person name="Katiyar N."/>
            <person name="Tomsho L.P."/>
            <person name="Kasson L.M."/>
            <person name="Hardie R.A."/>
            <person name="Woodbridge P."/>
            <person name="Tindall E.A."/>
            <person name="Bertelsen M.F."/>
            <person name="Dixon D."/>
            <person name="Pyecroft S."/>
            <person name="Helgen K.M."/>
            <person name="Lesk A.M."/>
            <person name="Pringle T.H."/>
            <person name="Patterson N."/>
            <person name="Zhang Y."/>
            <person name="Kreiss A."/>
            <person name="Woods G.M."/>
            <person name="Jones M.E."/>
            <person name="Schuster S.C."/>
        </authorList>
    </citation>
    <scope>NUCLEOTIDE SEQUENCE [LARGE SCALE GENOMIC DNA]</scope>
</reference>
<protein>
    <submittedName>
        <fullName evidence="9">G protein-coupled receptor class C group 5 member D</fullName>
    </submittedName>
</protein>
<dbReference type="GO" id="GO:0030295">
    <property type="term" value="F:protein kinase activator activity"/>
    <property type="evidence" value="ECO:0007669"/>
    <property type="project" value="TreeGrafter"/>
</dbReference>
<keyword evidence="10" id="KW-1185">Reference proteome</keyword>
<dbReference type="GO" id="GO:0043235">
    <property type="term" value="C:receptor complex"/>
    <property type="evidence" value="ECO:0007669"/>
    <property type="project" value="TreeGrafter"/>
</dbReference>
<dbReference type="InterPro" id="IPR051753">
    <property type="entry name" value="RA-inducible_GPCR3"/>
</dbReference>
<feature type="transmembrane region" description="Helical" evidence="7">
    <location>
        <begin position="124"/>
        <end position="149"/>
    </location>
</feature>
<comment type="subcellular location">
    <subcellularLocation>
        <location evidence="1">Cell membrane</location>
        <topology evidence="1">Multi-pass membrane protein</topology>
    </subcellularLocation>
</comment>
<name>A0A7N4V1S2_SARHA</name>
<dbReference type="PANTHER" id="PTHR14511:SF16">
    <property type="entry name" value="G-PROTEIN COUPLED RECEPTOR FAMILY C GROUP 5 MEMBER D"/>
    <property type="match status" value="1"/>
</dbReference>
<sequence>MYSDCFETTNDYYLLCNTEESWGIVLESLAAIGIVVSVLFLLAFLWLMHKVQDCNRWCILPTQFVFLLSVLGLFSLTFAFIVRLNLQTGPIRYFLFGVLFALCYSCLLAHASNLVKLVRGRGCFSWPILLGIAIGFSLLQIVIAIEYVTLIMNRGPMFIYMTPYQLNIDFVALLTYVLFLMVLTFFISKAIFCGPCEAWKCHGTYIFITMVFSIIIWVVWITMLLRGNPQLQQQPRWDDPVICIALVTNAWVFLLMYIVPEFYSLYCSCKQDNAFQAPTYQQSFKMETQDLSRGC</sequence>
<reference evidence="9" key="2">
    <citation type="submission" date="2025-08" db="UniProtKB">
        <authorList>
            <consortium name="Ensembl"/>
        </authorList>
    </citation>
    <scope>IDENTIFICATION</scope>
</reference>
<evidence type="ECO:0000256" key="4">
    <source>
        <dbReference type="ARBA" id="ARBA00022692"/>
    </source>
</evidence>
<dbReference type="CTD" id="55507"/>
<keyword evidence="3" id="KW-1003">Cell membrane</keyword>
<dbReference type="GO" id="GO:0005886">
    <property type="term" value="C:plasma membrane"/>
    <property type="evidence" value="ECO:0007669"/>
    <property type="project" value="UniProtKB-SubCell"/>
</dbReference>
<evidence type="ECO:0000256" key="3">
    <source>
        <dbReference type="ARBA" id="ARBA00022475"/>
    </source>
</evidence>
<dbReference type="Proteomes" id="UP000007648">
    <property type="component" value="Unassembled WGS sequence"/>
</dbReference>
<dbReference type="PANTHER" id="PTHR14511">
    <property type="entry name" value="G PROTEIN COUPLED RECEPTOR, CLASS C, GROUP 5"/>
    <property type="match status" value="1"/>
</dbReference>
<dbReference type="GeneID" id="100927362"/>
<feature type="domain" description="G-protein coupled receptors family 3 profile" evidence="8">
    <location>
        <begin position="16"/>
        <end position="261"/>
    </location>
</feature>
<dbReference type="RefSeq" id="XP_031794084.1">
    <property type="nucleotide sequence ID" value="XM_031938224.1"/>
</dbReference>
<evidence type="ECO:0000256" key="5">
    <source>
        <dbReference type="ARBA" id="ARBA00022989"/>
    </source>
</evidence>
<feature type="transmembrane region" description="Helical" evidence="7">
    <location>
        <begin position="60"/>
        <end position="81"/>
    </location>
</feature>
<feature type="transmembrane region" description="Helical" evidence="7">
    <location>
        <begin position="93"/>
        <end position="112"/>
    </location>
</feature>
<evidence type="ECO:0000313" key="10">
    <source>
        <dbReference type="Proteomes" id="UP000007648"/>
    </source>
</evidence>